<proteinExistence type="predicted"/>
<accession>A0A1F2P463</accession>
<evidence type="ECO:0000313" key="2">
    <source>
        <dbReference type="Proteomes" id="UP000185779"/>
    </source>
</evidence>
<sequence>MGKDLLYHTTPSECKLMMYLYIYSDRREDLVIMRLPKDNTVSIALDPAAREIVARIERTYDGKIYEEGRKCPCCGSESHIRADMRRRIFCRVIKEDGIKEISVYGKNFRCKRCGHIYTSRLPFYEHAKFGSAIVDLALYFASFQGYNQASKSLQSLGIWVDRDTIRRWAGIFHEKIDWYRKTAQMGDPVAVVAFKLLFPDDTG</sequence>
<name>A0A1F2P463_9EURY</name>
<evidence type="ECO:0000313" key="1">
    <source>
        <dbReference type="EMBL" id="OFV65994.1"/>
    </source>
</evidence>
<dbReference type="STRING" id="1839936.SBU_001176"/>
<dbReference type="Proteomes" id="UP000185779">
    <property type="component" value="Unassembled WGS sequence"/>
</dbReference>
<protein>
    <submittedName>
        <fullName evidence="1">Uncharacterized protein</fullName>
    </submittedName>
</protein>
<reference evidence="1" key="1">
    <citation type="submission" date="2016-05" db="EMBL/GenBank/DDBJ databases">
        <title>Microbial consortia oxidize butane by reversing methanogenesis.</title>
        <authorList>
            <person name="Laso-Perez R."/>
            <person name="Richter M."/>
            <person name="Wegener G."/>
            <person name="Musat F."/>
        </authorList>
    </citation>
    <scope>NUCLEOTIDE SEQUENCE [LARGE SCALE GENOMIC DNA]</scope>
    <source>
        <strain evidence="1">BOX1</strain>
    </source>
</reference>
<organism evidence="1 2">
    <name type="scientific">Candidatus Syntropharchaeum butanivorans</name>
    <dbReference type="NCBI Taxonomy" id="1839936"/>
    <lineage>
        <taxon>Archaea</taxon>
        <taxon>Methanobacteriati</taxon>
        <taxon>Methanobacteriota</taxon>
        <taxon>Stenosarchaea group</taxon>
        <taxon>Methanomicrobia</taxon>
        <taxon>Methanosarcinales</taxon>
        <taxon>ANME-2 cluster</taxon>
        <taxon>Candidatus Syntropharchaeum</taxon>
    </lineage>
</organism>
<dbReference type="EMBL" id="LYOR01000005">
    <property type="protein sequence ID" value="OFV65994.1"/>
    <property type="molecule type" value="Genomic_DNA"/>
</dbReference>
<comment type="caution">
    <text evidence="1">The sequence shown here is derived from an EMBL/GenBank/DDBJ whole genome shotgun (WGS) entry which is preliminary data.</text>
</comment>
<gene>
    <name evidence="1" type="ORF">SBU_001176</name>
</gene>
<keyword evidence="2" id="KW-1185">Reference proteome</keyword>
<dbReference type="AlphaFoldDB" id="A0A1F2P463"/>